<keyword evidence="8 16" id="KW-0418">Kinase</keyword>
<dbReference type="PANTHER" id="PTHR45436">
    <property type="entry name" value="SENSOR HISTIDINE KINASE YKOH"/>
    <property type="match status" value="1"/>
</dbReference>
<accession>A0A8J3Z340</accession>
<dbReference type="SMART" id="SM00304">
    <property type="entry name" value="HAMP"/>
    <property type="match status" value="1"/>
</dbReference>
<dbReference type="Gene3D" id="1.10.287.130">
    <property type="match status" value="1"/>
</dbReference>
<evidence type="ECO:0000256" key="8">
    <source>
        <dbReference type="ARBA" id="ARBA00022777"/>
    </source>
</evidence>
<sequence length="410" mass="42901">MSRPRLTVRVRLTLLYTGVFAVCGAILVAITYGLVAGTLPMPTDPEPKDKPATAQTVEKREGVTDEFIVACRTALGDPTADPLLRRKCQAAYEEGLLVGAQTQREATLSDLLGYSLTTLAVVALLAAVAGWIVAGRVLRPVHRITAAARDASENSMAARVALSGPRDELRELADTFDAMLDRLQTAFEGQRRFIANAGHELRTPLTVMQATLDVVLAKPEPTNAELLGMGQEVRAEVDHAKALIEALLTLARTDRGLGGCDPVDLATSAEDAIDGAALPLDAPRLTTSLAPAPTSGDPILLERLAANLIDNAVRYNVPDGEVHVSTATVGDRALLTVTNTGPVVPADAVEGLFEPFRRLLDRTGDGGFGLGLAIVASIAAAHGGEAAARPRPEGGLSVTVSLPANRTGVG</sequence>
<keyword evidence="6" id="KW-0808">Transferase</keyword>
<dbReference type="InterPro" id="IPR003661">
    <property type="entry name" value="HisK_dim/P_dom"/>
</dbReference>
<keyword evidence="7 13" id="KW-0812">Transmembrane</keyword>
<organism evidence="16 17">
    <name type="scientific">Virgisporangium aurantiacum</name>
    <dbReference type="NCBI Taxonomy" id="175570"/>
    <lineage>
        <taxon>Bacteria</taxon>
        <taxon>Bacillati</taxon>
        <taxon>Actinomycetota</taxon>
        <taxon>Actinomycetes</taxon>
        <taxon>Micromonosporales</taxon>
        <taxon>Micromonosporaceae</taxon>
        <taxon>Virgisporangium</taxon>
    </lineage>
</organism>
<dbReference type="PANTHER" id="PTHR45436:SF15">
    <property type="entry name" value="SENSOR HISTIDINE KINASE CUSS"/>
    <property type="match status" value="1"/>
</dbReference>
<reference evidence="16" key="1">
    <citation type="submission" date="2021-01" db="EMBL/GenBank/DDBJ databases">
        <title>Whole genome shotgun sequence of Virgisporangium aurantiacum NBRC 16421.</title>
        <authorList>
            <person name="Komaki H."/>
            <person name="Tamura T."/>
        </authorList>
    </citation>
    <scope>NUCLEOTIDE SEQUENCE</scope>
    <source>
        <strain evidence="16">NBRC 16421</strain>
    </source>
</reference>
<evidence type="ECO:0000256" key="2">
    <source>
        <dbReference type="ARBA" id="ARBA00004141"/>
    </source>
</evidence>
<dbReference type="Pfam" id="PF00672">
    <property type="entry name" value="HAMP"/>
    <property type="match status" value="1"/>
</dbReference>
<evidence type="ECO:0000256" key="7">
    <source>
        <dbReference type="ARBA" id="ARBA00022692"/>
    </source>
</evidence>
<dbReference type="AlphaFoldDB" id="A0A8J3Z340"/>
<feature type="domain" description="Histidine kinase" evidence="14">
    <location>
        <begin position="196"/>
        <end position="406"/>
    </location>
</feature>
<evidence type="ECO:0000256" key="12">
    <source>
        <dbReference type="SAM" id="MobiDB-lite"/>
    </source>
</evidence>
<dbReference type="InterPro" id="IPR036890">
    <property type="entry name" value="HATPase_C_sf"/>
</dbReference>
<dbReference type="SUPFAM" id="SSF55874">
    <property type="entry name" value="ATPase domain of HSP90 chaperone/DNA topoisomerase II/histidine kinase"/>
    <property type="match status" value="1"/>
</dbReference>
<dbReference type="CDD" id="cd00075">
    <property type="entry name" value="HATPase"/>
    <property type="match status" value="1"/>
</dbReference>
<evidence type="ECO:0000256" key="10">
    <source>
        <dbReference type="ARBA" id="ARBA00023012"/>
    </source>
</evidence>
<evidence type="ECO:0000256" key="4">
    <source>
        <dbReference type="ARBA" id="ARBA00012438"/>
    </source>
</evidence>
<dbReference type="InterPro" id="IPR005467">
    <property type="entry name" value="His_kinase_dom"/>
</dbReference>
<evidence type="ECO:0000256" key="11">
    <source>
        <dbReference type="ARBA" id="ARBA00023136"/>
    </source>
</evidence>
<dbReference type="Pfam" id="PF00512">
    <property type="entry name" value="HisKA"/>
    <property type="match status" value="1"/>
</dbReference>
<dbReference type="Proteomes" id="UP000612585">
    <property type="component" value="Unassembled WGS sequence"/>
</dbReference>
<dbReference type="PROSITE" id="PS50885">
    <property type="entry name" value="HAMP"/>
    <property type="match status" value="1"/>
</dbReference>
<evidence type="ECO:0000259" key="15">
    <source>
        <dbReference type="PROSITE" id="PS50885"/>
    </source>
</evidence>
<dbReference type="CDD" id="cd00082">
    <property type="entry name" value="HisKA"/>
    <property type="match status" value="1"/>
</dbReference>
<dbReference type="InterPro" id="IPR003594">
    <property type="entry name" value="HATPase_dom"/>
</dbReference>
<feature type="transmembrane region" description="Helical" evidence="13">
    <location>
        <begin position="12"/>
        <end position="35"/>
    </location>
</feature>
<dbReference type="InterPro" id="IPR036097">
    <property type="entry name" value="HisK_dim/P_sf"/>
</dbReference>
<comment type="subcellular location">
    <subcellularLocation>
        <location evidence="3">Cell membrane</location>
    </subcellularLocation>
    <subcellularLocation>
        <location evidence="2">Membrane</location>
        <topology evidence="2">Multi-pass membrane protein</topology>
    </subcellularLocation>
</comment>
<dbReference type="Gene3D" id="3.30.565.10">
    <property type="entry name" value="Histidine kinase-like ATPase, C-terminal domain"/>
    <property type="match status" value="1"/>
</dbReference>
<keyword evidence="11 13" id="KW-0472">Membrane</keyword>
<dbReference type="PROSITE" id="PS50109">
    <property type="entry name" value="HIS_KIN"/>
    <property type="match status" value="1"/>
</dbReference>
<keyword evidence="17" id="KW-1185">Reference proteome</keyword>
<dbReference type="Pfam" id="PF02518">
    <property type="entry name" value="HATPase_c"/>
    <property type="match status" value="1"/>
</dbReference>
<evidence type="ECO:0000256" key="9">
    <source>
        <dbReference type="ARBA" id="ARBA00022989"/>
    </source>
</evidence>
<feature type="domain" description="HAMP" evidence="15">
    <location>
        <begin position="135"/>
        <end position="188"/>
    </location>
</feature>
<evidence type="ECO:0000256" key="6">
    <source>
        <dbReference type="ARBA" id="ARBA00022679"/>
    </source>
</evidence>
<dbReference type="Gene3D" id="6.10.340.10">
    <property type="match status" value="1"/>
</dbReference>
<keyword evidence="5" id="KW-0597">Phosphoprotein</keyword>
<evidence type="ECO:0000256" key="3">
    <source>
        <dbReference type="ARBA" id="ARBA00004236"/>
    </source>
</evidence>
<protein>
    <recommendedName>
        <fullName evidence="4">histidine kinase</fullName>
        <ecNumber evidence="4">2.7.13.3</ecNumber>
    </recommendedName>
</protein>
<dbReference type="PRINTS" id="PR00344">
    <property type="entry name" value="BCTRLSENSOR"/>
</dbReference>
<dbReference type="GO" id="GO:0000155">
    <property type="term" value="F:phosphorelay sensor kinase activity"/>
    <property type="evidence" value="ECO:0007669"/>
    <property type="project" value="InterPro"/>
</dbReference>
<evidence type="ECO:0000256" key="13">
    <source>
        <dbReference type="SAM" id="Phobius"/>
    </source>
</evidence>
<feature type="transmembrane region" description="Helical" evidence="13">
    <location>
        <begin position="111"/>
        <end position="134"/>
    </location>
</feature>
<comment type="caution">
    <text evidence="16">The sequence shown here is derived from an EMBL/GenBank/DDBJ whole genome shotgun (WGS) entry which is preliminary data.</text>
</comment>
<evidence type="ECO:0000256" key="1">
    <source>
        <dbReference type="ARBA" id="ARBA00000085"/>
    </source>
</evidence>
<evidence type="ECO:0000256" key="5">
    <source>
        <dbReference type="ARBA" id="ARBA00022553"/>
    </source>
</evidence>
<evidence type="ECO:0000259" key="14">
    <source>
        <dbReference type="PROSITE" id="PS50109"/>
    </source>
</evidence>
<name>A0A8J3Z340_9ACTN</name>
<dbReference type="InterPro" id="IPR003660">
    <property type="entry name" value="HAMP_dom"/>
</dbReference>
<evidence type="ECO:0000313" key="16">
    <source>
        <dbReference type="EMBL" id="GIJ54173.1"/>
    </source>
</evidence>
<keyword evidence="9 13" id="KW-1133">Transmembrane helix</keyword>
<dbReference type="SMART" id="SM00388">
    <property type="entry name" value="HisKA"/>
    <property type="match status" value="1"/>
</dbReference>
<dbReference type="EMBL" id="BOPG01000011">
    <property type="protein sequence ID" value="GIJ54173.1"/>
    <property type="molecule type" value="Genomic_DNA"/>
</dbReference>
<gene>
    <name evidence="16" type="ORF">Vau01_016890</name>
</gene>
<dbReference type="SUPFAM" id="SSF158472">
    <property type="entry name" value="HAMP domain-like"/>
    <property type="match status" value="1"/>
</dbReference>
<comment type="catalytic activity">
    <reaction evidence="1">
        <text>ATP + protein L-histidine = ADP + protein N-phospho-L-histidine.</text>
        <dbReference type="EC" id="2.7.13.3"/>
    </reaction>
</comment>
<evidence type="ECO:0000313" key="17">
    <source>
        <dbReference type="Proteomes" id="UP000612585"/>
    </source>
</evidence>
<dbReference type="InterPro" id="IPR004358">
    <property type="entry name" value="Sig_transdc_His_kin-like_C"/>
</dbReference>
<dbReference type="SUPFAM" id="SSF47384">
    <property type="entry name" value="Homodimeric domain of signal transducing histidine kinase"/>
    <property type="match status" value="1"/>
</dbReference>
<proteinExistence type="predicted"/>
<dbReference type="EC" id="2.7.13.3" evidence="4"/>
<feature type="region of interest" description="Disordered" evidence="12">
    <location>
        <begin position="387"/>
        <end position="410"/>
    </location>
</feature>
<keyword evidence="10" id="KW-0902">Two-component regulatory system</keyword>
<dbReference type="InterPro" id="IPR050428">
    <property type="entry name" value="TCS_sensor_his_kinase"/>
</dbReference>
<dbReference type="GO" id="GO:0005886">
    <property type="term" value="C:plasma membrane"/>
    <property type="evidence" value="ECO:0007669"/>
    <property type="project" value="UniProtKB-SubCell"/>
</dbReference>
<dbReference type="CDD" id="cd06225">
    <property type="entry name" value="HAMP"/>
    <property type="match status" value="1"/>
</dbReference>
<dbReference type="SMART" id="SM00387">
    <property type="entry name" value="HATPase_c"/>
    <property type="match status" value="1"/>
</dbReference>